<reference evidence="1 2" key="1">
    <citation type="submission" date="2021-11" db="EMBL/GenBank/DDBJ databases">
        <title>Genome sequence.</title>
        <authorList>
            <person name="Sun Q."/>
        </authorList>
    </citation>
    <scope>NUCLEOTIDE SEQUENCE [LARGE SCALE GENOMIC DNA]</scope>
    <source>
        <strain evidence="1 2">KCTC 12005</strain>
    </source>
</reference>
<dbReference type="RefSeq" id="WP_230772964.1">
    <property type="nucleotide sequence ID" value="NZ_JAJNCT010000007.1"/>
</dbReference>
<evidence type="ECO:0000313" key="2">
    <source>
        <dbReference type="Proteomes" id="UP001199260"/>
    </source>
</evidence>
<accession>A0AAW4XUJ5</accession>
<proteinExistence type="predicted"/>
<protein>
    <submittedName>
        <fullName evidence="1">Uncharacterized protein</fullName>
    </submittedName>
</protein>
<keyword evidence="2" id="KW-1185">Reference proteome</keyword>
<dbReference type="EMBL" id="JAJNCT010000007">
    <property type="protein sequence ID" value="MCD2164896.1"/>
    <property type="molecule type" value="Genomic_DNA"/>
</dbReference>
<organism evidence="1 2">
    <name type="scientific">Comamonas koreensis</name>
    <dbReference type="NCBI Taxonomy" id="160825"/>
    <lineage>
        <taxon>Bacteria</taxon>
        <taxon>Pseudomonadati</taxon>
        <taxon>Pseudomonadota</taxon>
        <taxon>Betaproteobacteria</taxon>
        <taxon>Burkholderiales</taxon>
        <taxon>Comamonadaceae</taxon>
        <taxon>Comamonas</taxon>
    </lineage>
</organism>
<gene>
    <name evidence="1" type="ORF">LPW39_07080</name>
</gene>
<evidence type="ECO:0000313" key="1">
    <source>
        <dbReference type="EMBL" id="MCD2164896.1"/>
    </source>
</evidence>
<comment type="caution">
    <text evidence="1">The sequence shown here is derived from an EMBL/GenBank/DDBJ whole genome shotgun (WGS) entry which is preliminary data.</text>
</comment>
<dbReference type="Proteomes" id="UP001199260">
    <property type="component" value="Unassembled WGS sequence"/>
</dbReference>
<name>A0AAW4XUJ5_9BURK</name>
<sequence length="45" mass="5257">MAEQITIAYRLFNMRRWAGASWAKAAAWALGLVWRNVRTELRAHL</sequence>
<dbReference type="AlphaFoldDB" id="A0AAW4XUJ5"/>